<feature type="binding site" evidence="9">
    <location>
        <position position="423"/>
    </location>
    <ligand>
        <name>Mg(2+)</name>
        <dbReference type="ChEBI" id="CHEBI:18420"/>
        <label>2</label>
    </ligand>
</feature>
<sequence length="618" mass="69761">MKSNVSDQLKLAEAIYIDATAKCIADVSDLRDLETIRSRVKREGLSFLTITLPQFCRDFERSLANGNIDPTLFRSFRKSGSIPAFLQGMIGLIFDRETGRIYDDLQPTNGVVFRDFSPIIESVRQICLTFKKLEIDCTPKRVSAALENFTAIEHSLQDYLLPESDYAKFLSVSDLLWGNMVSAIALSHCSPKHGPGATAERISGNQKFVWRRWHDRLEPYFPLVDNGYPLGIPESAEELKMVSIIPQEQEQPVRVVTVPKTLKGPRIIAIEPCCVQFAQHGIQSSLYEAIASYWLTKDHVNFTDQSINQQLAIKGSLTGRLATIDLSDASDRVPRQLALDMFRCNPDLRDAIDACRSTKAELPNGIVISPLLKFASMGSALCFPVEAMYFYTICVVALLECQNLPVTLRNIFNVSRYVHVYGDDIIVPTTYAIAVLDHLRKYNCKVNADKTFLSGSFRESCGVDAFNGEQVTPVYIHKLRPENRRQPDRLISWVATANLFYKKGYWRTTSLMFNIIERILGPLPYVSERSSALGRTSFLGYRSVERWNAKYQAFEVRAWVPSPVYRAGKLEGYAALSKSFELLESLSDSWAARDASHLERFALHGAVVLKRHWVPALI</sequence>
<evidence type="ECO:0000313" key="11">
    <source>
        <dbReference type="EMBL" id="QDH90858.1"/>
    </source>
</evidence>
<evidence type="ECO:0000256" key="6">
    <source>
        <dbReference type="ARBA" id="ARBA00022953"/>
    </source>
</evidence>
<dbReference type="EMBL" id="MN035829">
    <property type="protein sequence ID" value="QDH90858.1"/>
    <property type="molecule type" value="Genomic_RNA"/>
</dbReference>
<dbReference type="Pfam" id="PF03431">
    <property type="entry name" value="RNA_replicase_B"/>
    <property type="match status" value="1"/>
</dbReference>
<dbReference type="PROSITE" id="PS50522">
    <property type="entry name" value="RDRP_PHAGE"/>
    <property type="match status" value="1"/>
</dbReference>
<name>A0A514DB62_9VIRU</name>
<dbReference type="GO" id="GO:0046872">
    <property type="term" value="F:metal ion binding"/>
    <property type="evidence" value="ECO:0007669"/>
    <property type="project" value="UniProtKB-KW"/>
</dbReference>
<keyword evidence="9" id="KW-0460">Magnesium</keyword>
<protein>
    <recommendedName>
        <fullName evidence="1">RNA-directed RNA polymerase</fullName>
        <ecNumber evidence="1">2.7.7.48</ecNumber>
    </recommendedName>
    <alternativeName>
        <fullName evidence="7">RNA replicase beta chain</fullName>
    </alternativeName>
</protein>
<dbReference type="InterPro" id="IPR007096">
    <property type="entry name" value="RNA-dir_Rpol_cat_phage"/>
</dbReference>
<keyword evidence="2 11" id="KW-0696">RNA-directed RNA polymerase</keyword>
<evidence type="ECO:0000259" key="10">
    <source>
        <dbReference type="PROSITE" id="PS50522"/>
    </source>
</evidence>
<reference evidence="11" key="1">
    <citation type="submission" date="2019-05" db="EMBL/GenBank/DDBJ databases">
        <title>Metatranscriptomic reconstruction reveals RNA viruses with the potential to shape carbon cycling in soil.</title>
        <authorList>
            <person name="Starr E.P."/>
            <person name="Nuccio E."/>
            <person name="Pett-Ridge J."/>
            <person name="Banfield J.F."/>
            <person name="Firestone M.K."/>
        </authorList>
    </citation>
    <scope>NUCLEOTIDE SEQUENCE</scope>
    <source>
        <strain evidence="11">H3_Rhizo_Litter_14_scaffold_535</strain>
    </source>
</reference>
<feature type="binding site" evidence="9">
    <location>
        <position position="325"/>
    </location>
    <ligand>
        <name>Mg(2+)</name>
        <dbReference type="ChEBI" id="CHEBI:18420"/>
        <label>2</label>
    </ligand>
</feature>
<dbReference type="SUPFAM" id="SSF56672">
    <property type="entry name" value="DNA/RNA polymerases"/>
    <property type="match status" value="1"/>
</dbReference>
<comment type="cofactor">
    <cofactor evidence="9">
        <name>Mg(2+)</name>
        <dbReference type="ChEBI" id="CHEBI:18420"/>
    </cofactor>
    <text evidence="9">Binds 2 Mg(2+) per subunit.</text>
</comment>
<comment type="catalytic activity">
    <reaction evidence="8">
        <text>RNA(n) + a ribonucleoside 5'-triphosphate = RNA(n+1) + diphosphate</text>
        <dbReference type="Rhea" id="RHEA:21248"/>
        <dbReference type="Rhea" id="RHEA-COMP:14527"/>
        <dbReference type="Rhea" id="RHEA-COMP:17342"/>
        <dbReference type="ChEBI" id="CHEBI:33019"/>
        <dbReference type="ChEBI" id="CHEBI:61557"/>
        <dbReference type="ChEBI" id="CHEBI:140395"/>
        <dbReference type="EC" id="2.7.7.48"/>
    </reaction>
</comment>
<keyword evidence="9" id="KW-0479">Metal-binding</keyword>
<evidence type="ECO:0000256" key="2">
    <source>
        <dbReference type="ARBA" id="ARBA00022484"/>
    </source>
</evidence>
<evidence type="ECO:0000256" key="1">
    <source>
        <dbReference type="ARBA" id="ARBA00012494"/>
    </source>
</evidence>
<dbReference type="InterPro" id="IPR043502">
    <property type="entry name" value="DNA/RNA_pol_sf"/>
</dbReference>
<accession>A0A514DB62</accession>
<feature type="binding site" evidence="9">
    <location>
        <position position="424"/>
    </location>
    <ligand>
        <name>Mg(2+)</name>
        <dbReference type="ChEBI" id="CHEBI:18420"/>
        <label>2</label>
    </ligand>
</feature>
<keyword evidence="4" id="KW-0548">Nucleotidyltransferase</keyword>
<dbReference type="GO" id="GO:0003968">
    <property type="term" value="F:RNA-directed RNA polymerase activity"/>
    <property type="evidence" value="ECO:0007669"/>
    <property type="project" value="UniProtKB-KW"/>
</dbReference>
<evidence type="ECO:0000256" key="8">
    <source>
        <dbReference type="ARBA" id="ARBA00048744"/>
    </source>
</evidence>
<keyword evidence="5" id="KW-0547">Nucleotide-binding</keyword>
<feature type="domain" description="RdRp catalytic" evidence="10">
    <location>
        <begin position="310"/>
        <end position="455"/>
    </location>
</feature>
<evidence type="ECO:0000256" key="9">
    <source>
        <dbReference type="PIRSR" id="PIRSR605093-1"/>
    </source>
</evidence>
<keyword evidence="6" id="KW-0693">Viral RNA replication</keyword>
<keyword evidence="3" id="KW-0808">Transferase</keyword>
<dbReference type="EC" id="2.7.7.48" evidence="1"/>
<evidence type="ECO:0000256" key="7">
    <source>
        <dbReference type="ARBA" id="ARBA00030248"/>
    </source>
</evidence>
<evidence type="ECO:0000256" key="4">
    <source>
        <dbReference type="ARBA" id="ARBA00022695"/>
    </source>
</evidence>
<dbReference type="GO" id="GO:0039694">
    <property type="term" value="P:viral RNA genome replication"/>
    <property type="evidence" value="ECO:0007669"/>
    <property type="project" value="InterPro"/>
</dbReference>
<proteinExistence type="predicted"/>
<organism evidence="11">
    <name type="scientific">Leviviridae sp</name>
    <dbReference type="NCBI Taxonomy" id="2027243"/>
    <lineage>
        <taxon>Viruses</taxon>
        <taxon>Riboviria</taxon>
        <taxon>Orthornavirae</taxon>
        <taxon>Lenarviricota</taxon>
        <taxon>Leviviricetes</taxon>
        <taxon>Norzivirales</taxon>
        <taxon>Fiersviridae</taxon>
    </lineage>
</organism>
<dbReference type="InterPro" id="IPR005093">
    <property type="entry name" value="RNArep_beta"/>
</dbReference>
<gene>
    <name evidence="11" type="ORF">H3RhizoLitter14535_000001</name>
</gene>
<dbReference type="GO" id="GO:0000166">
    <property type="term" value="F:nucleotide binding"/>
    <property type="evidence" value="ECO:0007669"/>
    <property type="project" value="UniProtKB-KW"/>
</dbReference>
<evidence type="ECO:0000256" key="5">
    <source>
        <dbReference type="ARBA" id="ARBA00022741"/>
    </source>
</evidence>
<evidence type="ECO:0000256" key="3">
    <source>
        <dbReference type="ARBA" id="ARBA00022679"/>
    </source>
</evidence>